<reference evidence="4" key="1">
    <citation type="submission" date="2018-09" db="EMBL/GenBank/DDBJ databases">
        <authorList>
            <person name="Livingstone P.G."/>
            <person name="Whitworth D.E."/>
        </authorList>
    </citation>
    <scope>NUCLEOTIDE SEQUENCE [LARGE SCALE GENOMIC DNA]</scope>
    <source>
        <strain evidence="4">CA054A</strain>
    </source>
</reference>
<keyword evidence="1" id="KW-0472">Membrane</keyword>
<gene>
    <name evidence="3" type="ORF">D7V88_40835</name>
</gene>
<keyword evidence="1" id="KW-1133">Transmembrane helix</keyword>
<dbReference type="InterPro" id="IPR013087">
    <property type="entry name" value="Znf_C2H2_type"/>
</dbReference>
<evidence type="ECO:0000313" key="4">
    <source>
        <dbReference type="Proteomes" id="UP000268094"/>
    </source>
</evidence>
<evidence type="ECO:0000256" key="1">
    <source>
        <dbReference type="SAM" id="Phobius"/>
    </source>
</evidence>
<accession>A0A3A8HCP8</accession>
<comment type="caution">
    <text evidence="3">The sequence shown here is derived from an EMBL/GenBank/DDBJ whole genome shotgun (WGS) entry which is preliminary data.</text>
</comment>
<feature type="transmembrane region" description="Helical" evidence="1">
    <location>
        <begin position="15"/>
        <end position="36"/>
    </location>
</feature>
<evidence type="ECO:0000259" key="2">
    <source>
        <dbReference type="PROSITE" id="PS00028"/>
    </source>
</evidence>
<dbReference type="Proteomes" id="UP000268094">
    <property type="component" value="Unassembled WGS sequence"/>
</dbReference>
<dbReference type="Gene3D" id="1.10.10.10">
    <property type="entry name" value="Winged helix-like DNA-binding domain superfamily/Winged helix DNA-binding domain"/>
    <property type="match status" value="1"/>
</dbReference>
<dbReference type="InterPro" id="IPR036388">
    <property type="entry name" value="WH-like_DNA-bd_sf"/>
</dbReference>
<dbReference type="EMBL" id="RAVZ01000620">
    <property type="protein sequence ID" value="RKG68086.1"/>
    <property type="molecule type" value="Genomic_DNA"/>
</dbReference>
<dbReference type="Pfam" id="PF03551">
    <property type="entry name" value="PadR"/>
    <property type="match status" value="1"/>
</dbReference>
<dbReference type="OrthoDB" id="9814826at2"/>
<dbReference type="InterPro" id="IPR036390">
    <property type="entry name" value="WH_DNA-bd_sf"/>
</dbReference>
<organism evidence="3 4">
    <name type="scientific">Corallococcus terminator</name>
    <dbReference type="NCBI Taxonomy" id="2316733"/>
    <lineage>
        <taxon>Bacteria</taxon>
        <taxon>Pseudomonadati</taxon>
        <taxon>Myxococcota</taxon>
        <taxon>Myxococcia</taxon>
        <taxon>Myxococcales</taxon>
        <taxon>Cystobacterineae</taxon>
        <taxon>Myxococcaceae</taxon>
        <taxon>Corallococcus</taxon>
    </lineage>
</organism>
<keyword evidence="1" id="KW-0812">Transmembrane</keyword>
<keyword evidence="4" id="KW-1185">Reference proteome</keyword>
<dbReference type="PROSITE" id="PS00028">
    <property type="entry name" value="ZINC_FINGER_C2H2_1"/>
    <property type="match status" value="1"/>
</dbReference>
<protein>
    <submittedName>
        <fullName evidence="3">PadR family transcriptional regulator</fullName>
    </submittedName>
</protein>
<feature type="domain" description="C2H2-type" evidence="2">
    <location>
        <begin position="150"/>
        <end position="172"/>
    </location>
</feature>
<dbReference type="InterPro" id="IPR005149">
    <property type="entry name" value="Tscrpt_reg_PadR_N"/>
</dbReference>
<dbReference type="RefSeq" id="WP_120545871.1">
    <property type="nucleotide sequence ID" value="NZ_RAVZ01000620.1"/>
</dbReference>
<dbReference type="SUPFAM" id="SSF46785">
    <property type="entry name" value="Winged helix' DNA-binding domain"/>
    <property type="match status" value="1"/>
</dbReference>
<sequence length="184" mass="20937">MMNPIFFPSLGSDALLWAAVACILVAIFLLGVGLLLRLGRRVWHVLQEVPGAFRSGQLAPMGPIERALYESLEGRDAHGSDLARQLQRRFQAYADLPTVSVYPLLRKLERRNLVRSYRRLSSLDKRWYFTRELRKRRWEDAGQGDGVLRCDECLHPFAYAAELWKHQHDAGHSPLAANEEGQGA</sequence>
<proteinExistence type="predicted"/>
<name>A0A3A8HCP8_9BACT</name>
<dbReference type="AlphaFoldDB" id="A0A3A8HCP8"/>
<evidence type="ECO:0000313" key="3">
    <source>
        <dbReference type="EMBL" id="RKG68086.1"/>
    </source>
</evidence>